<dbReference type="RefSeq" id="WP_142929172.1">
    <property type="nucleotide sequence ID" value="NZ_ML660104.1"/>
</dbReference>
<dbReference type="InterPro" id="IPR000014">
    <property type="entry name" value="PAS"/>
</dbReference>
<dbReference type="Pfam" id="PF14827">
    <property type="entry name" value="dCache_3"/>
    <property type="match status" value="1"/>
</dbReference>
<dbReference type="EMBL" id="VHSG01000026">
    <property type="protein sequence ID" value="TQV69894.1"/>
    <property type="molecule type" value="Genomic_DNA"/>
</dbReference>
<feature type="transmembrane region" description="Helical" evidence="2">
    <location>
        <begin position="295"/>
        <end position="319"/>
    </location>
</feature>
<dbReference type="NCBIfam" id="TIGR00229">
    <property type="entry name" value="sensory_box"/>
    <property type="match status" value="1"/>
</dbReference>
<dbReference type="Pfam" id="PF08448">
    <property type="entry name" value="PAS_4"/>
    <property type="match status" value="1"/>
</dbReference>
<evidence type="ECO:0000313" key="5">
    <source>
        <dbReference type="EMBL" id="TQV69894.1"/>
    </source>
</evidence>
<dbReference type="InterPro" id="IPR029150">
    <property type="entry name" value="dCache_3"/>
</dbReference>
<dbReference type="SMART" id="SM00267">
    <property type="entry name" value="GGDEF"/>
    <property type="match status" value="1"/>
</dbReference>
<dbReference type="InterPro" id="IPR001633">
    <property type="entry name" value="EAL_dom"/>
</dbReference>
<dbReference type="CDD" id="cd01949">
    <property type="entry name" value="GGDEF"/>
    <property type="match status" value="1"/>
</dbReference>
<keyword evidence="6" id="KW-1185">Reference proteome</keyword>
<keyword evidence="2" id="KW-0472">Membrane</keyword>
<dbReference type="InterPro" id="IPR035965">
    <property type="entry name" value="PAS-like_dom_sf"/>
</dbReference>
<dbReference type="PANTHER" id="PTHR44757">
    <property type="entry name" value="DIGUANYLATE CYCLASE DGCP"/>
    <property type="match status" value="1"/>
</dbReference>
<evidence type="ECO:0000259" key="3">
    <source>
        <dbReference type="PROSITE" id="PS50883"/>
    </source>
</evidence>
<dbReference type="SUPFAM" id="SSF141868">
    <property type="entry name" value="EAL domain-like"/>
    <property type="match status" value="1"/>
</dbReference>
<dbReference type="SUPFAM" id="SSF55785">
    <property type="entry name" value="PYP-like sensor domain (PAS domain)"/>
    <property type="match status" value="1"/>
</dbReference>
<gene>
    <name evidence="5" type="ORF">FKG94_22335</name>
</gene>
<dbReference type="InterPro" id="IPR000160">
    <property type="entry name" value="GGDEF_dom"/>
</dbReference>
<name>A0A545SY53_9GAMM</name>
<dbReference type="GO" id="GO:0003824">
    <property type="term" value="F:catalytic activity"/>
    <property type="evidence" value="ECO:0007669"/>
    <property type="project" value="UniProtKB-ARBA"/>
</dbReference>
<evidence type="ECO:0000313" key="6">
    <source>
        <dbReference type="Proteomes" id="UP000319732"/>
    </source>
</evidence>
<organism evidence="5 6">
    <name type="scientific">Exilibacterium tricleocarpae</name>
    <dbReference type="NCBI Taxonomy" id="2591008"/>
    <lineage>
        <taxon>Bacteria</taxon>
        <taxon>Pseudomonadati</taxon>
        <taxon>Pseudomonadota</taxon>
        <taxon>Gammaproteobacteria</taxon>
        <taxon>Cellvibrionales</taxon>
        <taxon>Cellvibrionaceae</taxon>
        <taxon>Exilibacterium</taxon>
    </lineage>
</organism>
<dbReference type="PROSITE" id="PS50883">
    <property type="entry name" value="EAL"/>
    <property type="match status" value="1"/>
</dbReference>
<dbReference type="Gene3D" id="3.30.70.270">
    <property type="match status" value="1"/>
</dbReference>
<dbReference type="PANTHER" id="PTHR44757:SF2">
    <property type="entry name" value="BIOFILM ARCHITECTURE MAINTENANCE PROTEIN MBAA"/>
    <property type="match status" value="1"/>
</dbReference>
<evidence type="ECO:0000256" key="1">
    <source>
        <dbReference type="ARBA" id="ARBA00001946"/>
    </source>
</evidence>
<evidence type="ECO:0000256" key="2">
    <source>
        <dbReference type="SAM" id="Phobius"/>
    </source>
</evidence>
<protein>
    <submittedName>
        <fullName evidence="5">EAL domain-containing protein</fullName>
    </submittedName>
</protein>
<dbReference type="Proteomes" id="UP000319732">
    <property type="component" value="Unassembled WGS sequence"/>
</dbReference>
<keyword evidence="2" id="KW-0812">Transmembrane</keyword>
<accession>A0A545SY53</accession>
<dbReference type="InterPro" id="IPR043128">
    <property type="entry name" value="Rev_trsase/Diguanyl_cyclase"/>
</dbReference>
<dbReference type="SMART" id="SM00052">
    <property type="entry name" value="EAL"/>
    <property type="match status" value="1"/>
</dbReference>
<dbReference type="InterPro" id="IPR013656">
    <property type="entry name" value="PAS_4"/>
</dbReference>
<proteinExistence type="predicted"/>
<dbReference type="Pfam" id="PF00990">
    <property type="entry name" value="GGDEF"/>
    <property type="match status" value="1"/>
</dbReference>
<comment type="cofactor">
    <cofactor evidence="1">
        <name>Mg(2+)</name>
        <dbReference type="ChEBI" id="CHEBI:18420"/>
    </cofactor>
</comment>
<dbReference type="NCBIfam" id="TIGR00254">
    <property type="entry name" value="GGDEF"/>
    <property type="match status" value="1"/>
</dbReference>
<dbReference type="AlphaFoldDB" id="A0A545SY53"/>
<dbReference type="OrthoDB" id="5714182at2"/>
<dbReference type="Gene3D" id="3.20.20.450">
    <property type="entry name" value="EAL domain"/>
    <property type="match status" value="1"/>
</dbReference>
<dbReference type="InterPro" id="IPR052155">
    <property type="entry name" value="Biofilm_reg_signaling"/>
</dbReference>
<dbReference type="InterPro" id="IPR035919">
    <property type="entry name" value="EAL_sf"/>
</dbReference>
<dbReference type="CDD" id="cd01948">
    <property type="entry name" value="EAL"/>
    <property type="match status" value="1"/>
</dbReference>
<reference evidence="5 6" key="1">
    <citation type="submission" date="2019-06" db="EMBL/GenBank/DDBJ databases">
        <title>Whole genome sequence for Cellvibrionaceae sp. R142.</title>
        <authorList>
            <person name="Wang G."/>
        </authorList>
    </citation>
    <scope>NUCLEOTIDE SEQUENCE [LARGE SCALE GENOMIC DNA]</scope>
    <source>
        <strain evidence="5 6">R142</strain>
    </source>
</reference>
<comment type="caution">
    <text evidence="5">The sequence shown here is derived from an EMBL/GenBank/DDBJ whole genome shotgun (WGS) entry which is preliminary data.</text>
</comment>
<feature type="transmembrane region" description="Helical" evidence="2">
    <location>
        <begin position="12"/>
        <end position="31"/>
    </location>
</feature>
<dbReference type="FunFam" id="3.30.70.270:FF:000001">
    <property type="entry name" value="Diguanylate cyclase domain protein"/>
    <property type="match status" value="1"/>
</dbReference>
<dbReference type="PROSITE" id="PS50887">
    <property type="entry name" value="GGDEF"/>
    <property type="match status" value="1"/>
</dbReference>
<sequence>MKKSFLSLKWQAVLSVSFILVLGVGLITYFGKNNLEQTYVNQRDRVFQDRQKAVAGALQAMQLQLLQLAGHMQGLAGATEEGVGSADALRRTLEYNWDQLNFEWDVDAMVLYNTVGSVIDAWGGGVPAQALSAQWVAEANRVEAPVTEIWCDRSCWQTVSVPVFLNTSTVGVLSLTRSLAGAVLQFHDATLADVGILVPRRAGAAEPLESMWPLGHWQHDLVALTGAPLTYNVLEQMSSGLPIAELARARAIQVWENRHYEISLIPLGQTSDAKGARMVVLEDVSADVGRLQSTLAGFFLAAIAILLLAEAVLLWLLWLPMVRLQVVAKALPLLAQSNRDMTLNLTQLRGPRLIRNEIHDLFDAAILLSRKLERLDLTVKSRTKGLKRRSRELLEERNFVTTLLNNVHVVILTQDRHRRLRLLNTEGQRLTGVAKNGLQHVRFTDYIEDDQRGEIERGIEALFAGTASQFHHESDFISDSGKRLHMDWYHSHLPNTNAEDSLVLSVGLDLTARKIAERNLAWLADHDPLTELFNRRRFQTEFAQALKKYDRFKQPGALVFFDVDQFKTVNDASGHPAGDRLLCEIAVKLAHAVRDTDTLARLGGDEFAVLMEQTNRDGAIALANKLCELISDTEVIGNKTLHRITISVGIALYPEHGESVDELMANADFAMYKSKAESNARSNWHLYSADAPERYELQKRVDWKARIKDALDDGRLLLHYQPILDVSGNCISHYESLVRMVDERGELVPPGMFIQIAEKTGLIHEIDRYVVNMAVAALDSFRRQGRDITLSVNLSAKAIANSDFVATIEGLVKAYNIDRSHLIFELTETSAVEDIVTAAEVIGRCCKLGYKFALDDFGVGFASWFYLRRLPVDYVKIDGSFVRHLAKNFEDRLFVKAINDVAQGLGKKTIAEFVEDEIALELLTKFGVDYAQGYFIGKPQPSLLPSDQKLAGIAPAEVMTELNTQ</sequence>
<dbReference type="InterPro" id="IPR029787">
    <property type="entry name" value="Nucleotide_cyclase"/>
</dbReference>
<dbReference type="Pfam" id="PF00563">
    <property type="entry name" value="EAL"/>
    <property type="match status" value="1"/>
</dbReference>
<feature type="domain" description="GGDEF" evidence="4">
    <location>
        <begin position="554"/>
        <end position="689"/>
    </location>
</feature>
<dbReference type="SUPFAM" id="SSF55073">
    <property type="entry name" value="Nucleotide cyclase"/>
    <property type="match status" value="1"/>
</dbReference>
<evidence type="ECO:0000259" key="4">
    <source>
        <dbReference type="PROSITE" id="PS50887"/>
    </source>
</evidence>
<feature type="domain" description="EAL" evidence="3">
    <location>
        <begin position="700"/>
        <end position="953"/>
    </location>
</feature>
<keyword evidence="2" id="KW-1133">Transmembrane helix</keyword>
<dbReference type="Gene3D" id="3.30.450.20">
    <property type="entry name" value="PAS domain"/>
    <property type="match status" value="1"/>
</dbReference>